<evidence type="ECO:0000313" key="2">
    <source>
        <dbReference type="EMBL" id="KAH6884847.1"/>
    </source>
</evidence>
<feature type="region of interest" description="Disordered" evidence="1">
    <location>
        <begin position="225"/>
        <end position="246"/>
    </location>
</feature>
<accession>A0A9P8VZ48</accession>
<dbReference type="AlphaFoldDB" id="A0A9P8VZ48"/>
<organism evidence="2 3">
    <name type="scientific">Thelonectria olida</name>
    <dbReference type="NCBI Taxonomy" id="1576542"/>
    <lineage>
        <taxon>Eukaryota</taxon>
        <taxon>Fungi</taxon>
        <taxon>Dikarya</taxon>
        <taxon>Ascomycota</taxon>
        <taxon>Pezizomycotina</taxon>
        <taxon>Sordariomycetes</taxon>
        <taxon>Hypocreomycetidae</taxon>
        <taxon>Hypocreales</taxon>
        <taxon>Nectriaceae</taxon>
        <taxon>Thelonectria</taxon>
    </lineage>
</organism>
<proteinExistence type="predicted"/>
<evidence type="ECO:0000313" key="3">
    <source>
        <dbReference type="Proteomes" id="UP000777438"/>
    </source>
</evidence>
<evidence type="ECO:0000256" key="1">
    <source>
        <dbReference type="SAM" id="MobiDB-lite"/>
    </source>
</evidence>
<dbReference type="Proteomes" id="UP000777438">
    <property type="component" value="Unassembled WGS sequence"/>
</dbReference>
<protein>
    <submittedName>
        <fullName evidence="2">Uncharacterized protein</fullName>
    </submittedName>
</protein>
<comment type="caution">
    <text evidence="2">The sequence shown here is derived from an EMBL/GenBank/DDBJ whole genome shotgun (WGS) entry which is preliminary data.</text>
</comment>
<name>A0A9P8VZ48_9HYPO</name>
<dbReference type="OrthoDB" id="4500473at2759"/>
<dbReference type="EMBL" id="JAGPYM010000019">
    <property type="protein sequence ID" value="KAH6884847.1"/>
    <property type="molecule type" value="Genomic_DNA"/>
</dbReference>
<reference evidence="2 3" key="1">
    <citation type="journal article" date="2021" name="Nat. Commun.">
        <title>Genetic determinants of endophytism in the Arabidopsis root mycobiome.</title>
        <authorList>
            <person name="Mesny F."/>
            <person name="Miyauchi S."/>
            <person name="Thiergart T."/>
            <person name="Pickel B."/>
            <person name="Atanasova L."/>
            <person name="Karlsson M."/>
            <person name="Huettel B."/>
            <person name="Barry K.W."/>
            <person name="Haridas S."/>
            <person name="Chen C."/>
            <person name="Bauer D."/>
            <person name="Andreopoulos W."/>
            <person name="Pangilinan J."/>
            <person name="LaButti K."/>
            <person name="Riley R."/>
            <person name="Lipzen A."/>
            <person name="Clum A."/>
            <person name="Drula E."/>
            <person name="Henrissat B."/>
            <person name="Kohler A."/>
            <person name="Grigoriev I.V."/>
            <person name="Martin F.M."/>
            <person name="Hacquard S."/>
        </authorList>
    </citation>
    <scope>NUCLEOTIDE SEQUENCE [LARGE SCALE GENOMIC DNA]</scope>
    <source>
        <strain evidence="2 3">MPI-CAGE-CH-0241</strain>
    </source>
</reference>
<sequence length="275" mass="31102">MPAPTPWIFTQSRDFPPDASLKLGQILSDPKNPHTQLVFRKGKLIPARIQLNKSCCSNLELERSDELENRFNAWAKVFGRPLGLSGEAKTTNKWEENWTFEELHGEVMPFDYKFGEEALKDDNVKRWIESQFFMAKCWKRLYMVTGVRWAKGAKLQSKRDKTFNYNATVGADLTPKVPLHLAVGAGTEGAEGQKQSFEKASDFVFQYCLYEIKYSGKFKASAHKHGETEADSDDEEPVATPGPTEIESLTFMGFGEAIEAEDIEEESPGLSEHSY</sequence>
<gene>
    <name evidence="2" type="ORF">B0T10DRAFT_97852</name>
</gene>
<keyword evidence="3" id="KW-1185">Reference proteome</keyword>